<dbReference type="Gene3D" id="1.10.1070.20">
    <property type="match status" value="1"/>
</dbReference>
<organism evidence="4 5">
    <name type="scientific">Clostridium putrefaciens</name>
    <dbReference type="NCBI Taxonomy" id="99675"/>
    <lineage>
        <taxon>Bacteria</taxon>
        <taxon>Bacillati</taxon>
        <taxon>Bacillota</taxon>
        <taxon>Clostridia</taxon>
        <taxon>Eubacteriales</taxon>
        <taxon>Clostridiaceae</taxon>
        <taxon>Clostridium</taxon>
    </lineage>
</organism>
<reference evidence="4 5" key="1">
    <citation type="submission" date="2018-06" db="EMBL/GenBank/DDBJ databases">
        <authorList>
            <consortium name="Pathogen Informatics"/>
            <person name="Doyle S."/>
        </authorList>
    </citation>
    <scope>NUCLEOTIDE SEQUENCE [LARGE SCALE GENOMIC DNA]</scope>
    <source>
        <strain evidence="4 5">NCTC9836</strain>
    </source>
</reference>
<dbReference type="AlphaFoldDB" id="A0A381J5D7"/>
<evidence type="ECO:0000256" key="1">
    <source>
        <dbReference type="ARBA" id="ARBA00022679"/>
    </source>
</evidence>
<accession>A0A381J5D7</accession>
<dbReference type="OrthoDB" id="9812605at2"/>
<evidence type="ECO:0000313" key="5">
    <source>
        <dbReference type="Proteomes" id="UP000254664"/>
    </source>
</evidence>
<feature type="domain" description="HipA-like C-terminal" evidence="3">
    <location>
        <begin position="10"/>
        <end position="84"/>
    </location>
</feature>
<dbReference type="InterPro" id="IPR012893">
    <property type="entry name" value="HipA-like_C"/>
</dbReference>
<gene>
    <name evidence="4" type="ORF">NCTC9836_00510</name>
</gene>
<dbReference type="GO" id="GO:0016301">
    <property type="term" value="F:kinase activity"/>
    <property type="evidence" value="ECO:0007669"/>
    <property type="project" value="UniProtKB-KW"/>
</dbReference>
<evidence type="ECO:0000259" key="3">
    <source>
        <dbReference type="Pfam" id="PF07804"/>
    </source>
</evidence>
<dbReference type="Proteomes" id="UP000254664">
    <property type="component" value="Unassembled WGS sequence"/>
</dbReference>
<keyword evidence="2" id="KW-0418">Kinase</keyword>
<keyword evidence="1" id="KW-0808">Transferase</keyword>
<sequence length="183" mass="21632">MYDNKNKEYYSIEMILNSLDEYNLSNDFFKISIFDFLIGNTDRHQNNWAVIECDNNIRMCPMYDNSSSLCCYFEEENIESYLGNDKVRFNSIVNSKSKSRIRINKKIKKEPTHLEMLKYIKLYHSESVIDLVKVINENITEVVIDKLMLCYSEDLISSKRKVLIKTFLLEKVKLMNGIFSGEE</sequence>
<evidence type="ECO:0000313" key="4">
    <source>
        <dbReference type="EMBL" id="SUY45922.1"/>
    </source>
</evidence>
<dbReference type="EMBL" id="UFWZ01000001">
    <property type="protein sequence ID" value="SUY45922.1"/>
    <property type="molecule type" value="Genomic_DNA"/>
</dbReference>
<proteinExistence type="predicted"/>
<evidence type="ECO:0000256" key="2">
    <source>
        <dbReference type="ARBA" id="ARBA00022777"/>
    </source>
</evidence>
<name>A0A381J5D7_9CLOT</name>
<dbReference type="RefSeq" id="WP_115640329.1">
    <property type="nucleotide sequence ID" value="NZ_UFWZ01000001.1"/>
</dbReference>
<protein>
    <submittedName>
        <fullName evidence="4">HipA-like protein</fullName>
    </submittedName>
</protein>
<dbReference type="Pfam" id="PF07804">
    <property type="entry name" value="HipA_C"/>
    <property type="match status" value="1"/>
</dbReference>
<keyword evidence="5" id="KW-1185">Reference proteome</keyword>